<name>A0AAV4DFD3_9GAST</name>
<keyword evidence="3" id="KW-1185">Reference proteome</keyword>
<dbReference type="InterPro" id="IPR031569">
    <property type="entry name" value="ApeC"/>
</dbReference>
<organism evidence="2 3">
    <name type="scientific">Plakobranchus ocellatus</name>
    <dbReference type="NCBI Taxonomy" id="259542"/>
    <lineage>
        <taxon>Eukaryota</taxon>
        <taxon>Metazoa</taxon>
        <taxon>Spiralia</taxon>
        <taxon>Lophotrochozoa</taxon>
        <taxon>Mollusca</taxon>
        <taxon>Gastropoda</taxon>
        <taxon>Heterobranchia</taxon>
        <taxon>Euthyneura</taxon>
        <taxon>Panpulmonata</taxon>
        <taxon>Sacoglossa</taxon>
        <taxon>Placobranchoidea</taxon>
        <taxon>Plakobranchidae</taxon>
        <taxon>Plakobranchus</taxon>
    </lineage>
</organism>
<proteinExistence type="predicted"/>
<dbReference type="Pfam" id="PF16977">
    <property type="entry name" value="ApeC"/>
    <property type="match status" value="1"/>
</dbReference>
<dbReference type="EMBL" id="BLXT01007816">
    <property type="protein sequence ID" value="GFO42720.1"/>
    <property type="molecule type" value="Genomic_DNA"/>
</dbReference>
<accession>A0AAV4DFD3</accession>
<evidence type="ECO:0000313" key="2">
    <source>
        <dbReference type="EMBL" id="GFO42720.1"/>
    </source>
</evidence>
<sequence>MCKEFYHKLCETTTIVSSKTLHTSAANEEKPAFPEAESTHSQWSARFTVVLVLSLSHPSQAFLSDDETLVSLTPFDLTYTPAHVVRHVTRDVILLCAHQTDDQMQPEEVSRIRILMKTSSGWDLLAEQRDKAAVYIIMISASGRITKDIKVTFLQITWPVAREDTFGSLERTDLNSIVKDINELKSFKDLFENLITWAERQFAFLKPKTGCPVDLAFFGGTEKYYRIHTLSRDEYKNVSRHILSLNPGTIFRDDSENFLTLRFCEASGIFITKPWPSGSYCVNKVDSTSCPRGLGETSVRLDAHHTKVVHDIFDFLLKVEDHLEFCCTHSGFAATPIVMPRQSPFMLYRTRGRCQEVAGMDAVPVAMNIDTDDIIYVIQDDADGLDMDIQDGFPTKIHLCHYEKA</sequence>
<dbReference type="Proteomes" id="UP000735302">
    <property type="component" value="Unassembled WGS sequence"/>
</dbReference>
<comment type="caution">
    <text evidence="2">The sequence shown here is derived from an EMBL/GenBank/DDBJ whole genome shotgun (WGS) entry which is preliminary data.</text>
</comment>
<feature type="domain" description="Apextrin C-terminal" evidence="1">
    <location>
        <begin position="197"/>
        <end position="402"/>
    </location>
</feature>
<dbReference type="PANTHER" id="PTHR19324">
    <property type="entry name" value="PERFORIN-LIKE PROTEIN 1"/>
    <property type="match status" value="1"/>
</dbReference>
<evidence type="ECO:0000313" key="3">
    <source>
        <dbReference type="Proteomes" id="UP000735302"/>
    </source>
</evidence>
<dbReference type="AlphaFoldDB" id="A0AAV4DFD3"/>
<reference evidence="2 3" key="1">
    <citation type="journal article" date="2021" name="Elife">
        <title>Chloroplast acquisition without the gene transfer in kleptoplastic sea slugs, Plakobranchus ocellatus.</title>
        <authorList>
            <person name="Maeda T."/>
            <person name="Takahashi S."/>
            <person name="Yoshida T."/>
            <person name="Shimamura S."/>
            <person name="Takaki Y."/>
            <person name="Nagai Y."/>
            <person name="Toyoda A."/>
            <person name="Suzuki Y."/>
            <person name="Arimoto A."/>
            <person name="Ishii H."/>
            <person name="Satoh N."/>
            <person name="Nishiyama T."/>
            <person name="Hasebe M."/>
            <person name="Maruyama T."/>
            <person name="Minagawa J."/>
            <person name="Obokata J."/>
            <person name="Shigenobu S."/>
        </authorList>
    </citation>
    <scope>NUCLEOTIDE SEQUENCE [LARGE SCALE GENOMIC DNA]</scope>
</reference>
<dbReference type="PANTHER" id="PTHR19324:SF33">
    <property type="entry name" value="MUCIN-5AC"/>
    <property type="match status" value="1"/>
</dbReference>
<evidence type="ECO:0000259" key="1">
    <source>
        <dbReference type="Pfam" id="PF16977"/>
    </source>
</evidence>
<protein>
    <submittedName>
        <fullName evidence="2">Apextrin-like protein</fullName>
    </submittedName>
</protein>
<gene>
    <name evidence="2" type="ORF">PoB_006922500</name>
</gene>